<dbReference type="EMBL" id="QWGR01000001">
    <property type="protein sequence ID" value="RIJ50601.1"/>
    <property type="molecule type" value="Genomic_DNA"/>
</dbReference>
<dbReference type="InterPro" id="IPR014718">
    <property type="entry name" value="GH-type_carb-bd"/>
</dbReference>
<evidence type="ECO:0000256" key="6">
    <source>
        <dbReference type="SAM" id="SignalP"/>
    </source>
</evidence>
<feature type="domain" description="Glycosyl-hydrolase 97 C-terminal oligomerisation" evidence="9">
    <location>
        <begin position="552"/>
        <end position="648"/>
    </location>
</feature>
<keyword evidence="5" id="KW-0326">Glycosidase</keyword>
<dbReference type="OrthoDB" id="1109141at2"/>
<dbReference type="InterPro" id="IPR013785">
    <property type="entry name" value="Aldolase_TIM"/>
</dbReference>
<dbReference type="PANTHER" id="PTHR35803:SF2">
    <property type="entry name" value="RETAINING ALPHA-GALACTOSIDASE"/>
    <property type="match status" value="1"/>
</dbReference>
<evidence type="ECO:0000259" key="9">
    <source>
        <dbReference type="Pfam" id="PF14509"/>
    </source>
</evidence>
<dbReference type="InterPro" id="IPR013780">
    <property type="entry name" value="Glyco_hydro_b"/>
</dbReference>
<feature type="domain" description="Glycosyl-hydrolase 97 catalytic" evidence="7">
    <location>
        <begin position="302"/>
        <end position="453"/>
    </location>
</feature>
<keyword evidence="4" id="KW-0106">Calcium</keyword>
<gene>
    <name evidence="10" type="ORF">D1614_01295</name>
</gene>
<dbReference type="Pfam" id="PF14509">
    <property type="entry name" value="GH97_C"/>
    <property type="match status" value="1"/>
</dbReference>
<dbReference type="Gene3D" id="2.70.98.10">
    <property type="match status" value="1"/>
</dbReference>
<feature type="domain" description="Glycosyl-hydrolase 97 N-terminal" evidence="8">
    <location>
        <begin position="24"/>
        <end position="284"/>
    </location>
</feature>
<keyword evidence="6" id="KW-0732">Signal</keyword>
<evidence type="ECO:0000313" key="10">
    <source>
        <dbReference type="EMBL" id="RIJ50601.1"/>
    </source>
</evidence>
<evidence type="ECO:0000256" key="2">
    <source>
        <dbReference type="ARBA" id="ARBA00011245"/>
    </source>
</evidence>
<protein>
    <submittedName>
        <fullName evidence="10">Glycoside hydrolase family 97 protein</fullName>
    </submittedName>
</protein>
<evidence type="ECO:0000256" key="5">
    <source>
        <dbReference type="ARBA" id="ARBA00023295"/>
    </source>
</evidence>
<dbReference type="InterPro" id="IPR029483">
    <property type="entry name" value="GH97_C"/>
</dbReference>
<dbReference type="InterPro" id="IPR029486">
    <property type="entry name" value="GH97_N"/>
</dbReference>
<dbReference type="InterPro" id="IPR017853">
    <property type="entry name" value="GH"/>
</dbReference>
<dbReference type="Pfam" id="PF10566">
    <property type="entry name" value="Glyco_hydro_97"/>
    <property type="match status" value="1"/>
</dbReference>
<feature type="signal peptide" evidence="6">
    <location>
        <begin position="1"/>
        <end position="19"/>
    </location>
</feature>
<sequence>MKKTVLLITCIFLISFAFANEYALQSPNGKLQAKISVAESISVLLSENGNNLLTLENLSMETDKDLLSTPEFKGLKTTRRSVDETIQPFIREKAATIQNTYNELEFRSKNKSGITFRLFDEGLAYRFFTSTKDSLTVYSENLSLVLDEKDSIRFQASGSFNSSYETPYEHRAVSAIENEQLCHLPLLAEKQNGTFVLVTEADLYNYPGLWLKGTGGAQLNSTHPPYPKNYRTTGSVYVHGQITETFDYIGKVAGNRSYPWRIFAVADHEAGLIDNNMVYLLSSPNALQDTSWIKPGVVMFDWWAKNNIYGVDFKAGINTETAKYFIDFCAEHGFRYFLFDDGWSPQDNLLAAVPGLDMAEVTEYARTKGVDVMLWVIWKTLEKQWDEAFDLFESWGIRGIKMDFMNRDDQEMVEFYEAVAQKAAEKKMVVDFHGAYKPCGLRRKYPNVLTREGLIEFEYNGWTTEDSPEHHNILPYIRMFTGPMDYIPATLRNSTKNNFKALGDYPMGQGTRAHAMALFVILSSPMTMLPDSPSDYYREKECTQFLSQIPVEWDETRLLDGKMANYTALARRSGNDWYIGAITNWDERTLTINTDFLAPGKYLLEAVQDGLNANTRAEDYQLILKDITAGTPITIEMCSGGGWVARITPSENQ</sequence>
<dbReference type="AlphaFoldDB" id="A0A399T8W0"/>
<evidence type="ECO:0000256" key="3">
    <source>
        <dbReference type="ARBA" id="ARBA00022801"/>
    </source>
</evidence>
<name>A0A399T8W0_9BACT</name>
<dbReference type="InterPro" id="IPR019563">
    <property type="entry name" value="GH97_catalytic"/>
</dbReference>
<dbReference type="Gene3D" id="3.20.20.70">
    <property type="entry name" value="Aldolase class I"/>
    <property type="match status" value="1"/>
</dbReference>
<dbReference type="InterPro" id="IPR052720">
    <property type="entry name" value="Glycosyl_hydrolase_97"/>
</dbReference>
<proteinExistence type="predicted"/>
<accession>A0A399T8W0</accession>
<dbReference type="SUPFAM" id="SSF51445">
    <property type="entry name" value="(Trans)glycosidases"/>
    <property type="match status" value="1"/>
</dbReference>
<keyword evidence="3 10" id="KW-0378">Hydrolase</keyword>
<evidence type="ECO:0000313" key="11">
    <source>
        <dbReference type="Proteomes" id="UP000265926"/>
    </source>
</evidence>
<dbReference type="GO" id="GO:0016798">
    <property type="term" value="F:hydrolase activity, acting on glycosyl bonds"/>
    <property type="evidence" value="ECO:0007669"/>
    <property type="project" value="UniProtKB-KW"/>
</dbReference>
<comment type="subunit">
    <text evidence="2">Monomer.</text>
</comment>
<reference evidence="10 11" key="1">
    <citation type="submission" date="2018-08" db="EMBL/GenBank/DDBJ databases">
        <title>Pallidiluteibacterium maritimus gen. nov., sp. nov., isolated from coastal sediment.</title>
        <authorList>
            <person name="Zhou L.Y."/>
        </authorList>
    </citation>
    <scope>NUCLEOTIDE SEQUENCE [LARGE SCALE GENOMIC DNA]</scope>
    <source>
        <strain evidence="10 11">XSD2</strain>
    </source>
</reference>
<evidence type="ECO:0000256" key="1">
    <source>
        <dbReference type="ARBA" id="ARBA00001913"/>
    </source>
</evidence>
<comment type="caution">
    <text evidence="10">The sequence shown here is derived from an EMBL/GenBank/DDBJ whole genome shotgun (WGS) entry which is preliminary data.</text>
</comment>
<feature type="chain" id="PRO_5017219154" evidence="6">
    <location>
        <begin position="20"/>
        <end position="653"/>
    </location>
</feature>
<comment type="cofactor">
    <cofactor evidence="1">
        <name>Ca(2+)</name>
        <dbReference type="ChEBI" id="CHEBI:29108"/>
    </cofactor>
</comment>
<dbReference type="RefSeq" id="WP_119436070.1">
    <property type="nucleotide sequence ID" value="NZ_QWGR01000001.1"/>
</dbReference>
<organism evidence="10 11">
    <name type="scientific">Maribellus luteus</name>
    <dbReference type="NCBI Taxonomy" id="2305463"/>
    <lineage>
        <taxon>Bacteria</taxon>
        <taxon>Pseudomonadati</taxon>
        <taxon>Bacteroidota</taxon>
        <taxon>Bacteroidia</taxon>
        <taxon>Marinilabiliales</taxon>
        <taxon>Prolixibacteraceae</taxon>
        <taxon>Maribellus</taxon>
    </lineage>
</organism>
<dbReference type="GO" id="GO:0030246">
    <property type="term" value="F:carbohydrate binding"/>
    <property type="evidence" value="ECO:0007669"/>
    <property type="project" value="InterPro"/>
</dbReference>
<dbReference type="Proteomes" id="UP000265926">
    <property type="component" value="Unassembled WGS sequence"/>
</dbReference>
<keyword evidence="11" id="KW-1185">Reference proteome</keyword>
<dbReference type="PANTHER" id="PTHR35803">
    <property type="entry name" value="GLUCAN 1,4-ALPHA-GLUCOSIDASE SUSB-RELATED"/>
    <property type="match status" value="1"/>
</dbReference>
<evidence type="ECO:0000256" key="4">
    <source>
        <dbReference type="ARBA" id="ARBA00022837"/>
    </source>
</evidence>
<dbReference type="Gene3D" id="2.60.40.1180">
    <property type="entry name" value="Golgi alpha-mannosidase II"/>
    <property type="match status" value="1"/>
</dbReference>
<evidence type="ECO:0000259" key="8">
    <source>
        <dbReference type="Pfam" id="PF14508"/>
    </source>
</evidence>
<evidence type="ECO:0000259" key="7">
    <source>
        <dbReference type="Pfam" id="PF10566"/>
    </source>
</evidence>
<dbReference type="Pfam" id="PF14508">
    <property type="entry name" value="GH97_N"/>
    <property type="match status" value="1"/>
</dbReference>